<dbReference type="OrthoDB" id="10672737at2759"/>
<accession>A0A2V0NYY8</accession>
<feature type="compositionally biased region" description="Pro residues" evidence="1">
    <location>
        <begin position="203"/>
        <end position="212"/>
    </location>
</feature>
<comment type="caution">
    <text evidence="2">The sequence shown here is derived from an EMBL/GenBank/DDBJ whole genome shotgun (WGS) entry which is preliminary data.</text>
</comment>
<keyword evidence="3" id="KW-1185">Reference proteome</keyword>
<dbReference type="Proteomes" id="UP000247498">
    <property type="component" value="Unassembled WGS sequence"/>
</dbReference>
<gene>
    <name evidence="2" type="ORF">Rsub_04997</name>
</gene>
<dbReference type="InParanoid" id="A0A2V0NYY8"/>
<dbReference type="STRING" id="307507.A0A2V0NYY8"/>
<evidence type="ECO:0000313" key="3">
    <source>
        <dbReference type="Proteomes" id="UP000247498"/>
    </source>
</evidence>
<dbReference type="EMBL" id="BDRX01000027">
    <property type="protein sequence ID" value="GBF91892.1"/>
    <property type="molecule type" value="Genomic_DNA"/>
</dbReference>
<feature type="region of interest" description="Disordered" evidence="1">
    <location>
        <begin position="669"/>
        <end position="690"/>
    </location>
</feature>
<evidence type="ECO:0000313" key="2">
    <source>
        <dbReference type="EMBL" id="GBF91892.1"/>
    </source>
</evidence>
<reference evidence="2 3" key="1">
    <citation type="journal article" date="2018" name="Sci. Rep.">
        <title>Raphidocelis subcapitata (=Pseudokirchneriella subcapitata) provides an insight into genome evolution and environmental adaptations in the Sphaeropleales.</title>
        <authorList>
            <person name="Suzuki S."/>
            <person name="Yamaguchi H."/>
            <person name="Nakajima N."/>
            <person name="Kawachi M."/>
        </authorList>
    </citation>
    <scope>NUCLEOTIDE SEQUENCE [LARGE SCALE GENOMIC DNA]</scope>
    <source>
        <strain evidence="2 3">NIES-35</strain>
    </source>
</reference>
<feature type="region of interest" description="Disordered" evidence="1">
    <location>
        <begin position="478"/>
        <end position="505"/>
    </location>
</feature>
<name>A0A2V0NYY8_9CHLO</name>
<protein>
    <submittedName>
        <fullName evidence="2">Uncharacterized protein</fullName>
    </submittedName>
</protein>
<feature type="region of interest" description="Disordered" evidence="1">
    <location>
        <begin position="200"/>
        <end position="245"/>
    </location>
</feature>
<sequence length="751" mass="74609">MADALRMARAWGAALGDLDPVPEERLAALLQTCAAAQQPGQRPENAGELLQKLLPLLAFLEAPNGRRHADAVVPQLVELLDRLPSVWLAPHQGVLQAQADCTQLMASARRLVGSPAALPPGLQQQLSSALRRALSGLFEAALEHQARAAADAAAAPRIDPAWAASGANLLLRAVTREEPFASGAPLPLLPEDAAALLASLAPRAPPPPPPSRAPSANGAAPQPRRSSADGGGGRKQKQGGAQAQAAAAAQAQAQLPALLRDDKIYLLVSKLVATAAPSPSVRGGAALTPLLGWSSGAVRHALEALVRPAGADVARGAPPTLEATYAAADLANACVSLLMEAAKPGAGPAGGGGGGGELPADVMRLVDDLLEVALSVAEAALAVSDAAPADPDNSRVLGMAGRILAGCVAFVAAAARASADAAAATVARLHELLLETAHVMAAADAAAGAGGGGAAAAAVPPAAAGGRASATLRRILSDRHHARRERGSGRSGGGAAAAAADLSQTSQRRLFRRPGSAAVVPGGAANGGLETPLPTLAAAAAGAAPAAPPGFVAELSCPWCWDVTQPLTLLSDGTPLRLVPLSAGLGAARLLRSVMELLSEALAAAWASGSRSGVNVLLVARPSSAGWHEHAAEALTLARLYARLGADPDLGALAVPVLSDPLVGGAIDALSGAPRPPPRGGGGGDPAAAAAARAPAPEVAGALVNALEGMACACAQARGGGEAAWTYDQALKLLLKLYREPSASTSMPAPS</sequence>
<proteinExistence type="predicted"/>
<evidence type="ECO:0000256" key="1">
    <source>
        <dbReference type="SAM" id="MobiDB-lite"/>
    </source>
</evidence>
<dbReference type="AlphaFoldDB" id="A0A2V0NYY8"/>
<organism evidence="2 3">
    <name type="scientific">Raphidocelis subcapitata</name>
    <dbReference type="NCBI Taxonomy" id="307507"/>
    <lineage>
        <taxon>Eukaryota</taxon>
        <taxon>Viridiplantae</taxon>
        <taxon>Chlorophyta</taxon>
        <taxon>core chlorophytes</taxon>
        <taxon>Chlorophyceae</taxon>
        <taxon>CS clade</taxon>
        <taxon>Sphaeropleales</taxon>
        <taxon>Selenastraceae</taxon>
        <taxon>Raphidocelis</taxon>
    </lineage>
</organism>